<dbReference type="PANTHER" id="PTHR28250:SF1">
    <property type="entry name" value="CYTOCHROME B PRE-MRNA-PROCESSING PROTEIN 6"/>
    <property type="match status" value="1"/>
</dbReference>
<proteinExistence type="predicted"/>
<accession>A0A6A6JRQ4</accession>
<organism evidence="2 3">
    <name type="scientific">Westerdykella ornata</name>
    <dbReference type="NCBI Taxonomy" id="318751"/>
    <lineage>
        <taxon>Eukaryota</taxon>
        <taxon>Fungi</taxon>
        <taxon>Dikarya</taxon>
        <taxon>Ascomycota</taxon>
        <taxon>Pezizomycotina</taxon>
        <taxon>Dothideomycetes</taxon>
        <taxon>Pleosporomycetidae</taxon>
        <taxon>Pleosporales</taxon>
        <taxon>Sporormiaceae</taxon>
        <taxon>Westerdykella</taxon>
    </lineage>
</organism>
<dbReference type="GO" id="GO:0043022">
    <property type="term" value="F:ribosome binding"/>
    <property type="evidence" value="ECO:0007669"/>
    <property type="project" value="InterPro"/>
</dbReference>
<dbReference type="GO" id="GO:0034551">
    <property type="term" value="P:mitochondrial respiratory chain complex III assembly"/>
    <property type="evidence" value="ECO:0007669"/>
    <property type="project" value="TreeGrafter"/>
</dbReference>
<evidence type="ECO:0000313" key="2">
    <source>
        <dbReference type="EMBL" id="KAF2278406.1"/>
    </source>
</evidence>
<protein>
    <recommendedName>
        <fullName evidence="4">Mitochondrial nucleoid factor 1</fullName>
    </recommendedName>
</protein>
<dbReference type="Proteomes" id="UP000800097">
    <property type="component" value="Unassembled WGS sequence"/>
</dbReference>
<dbReference type="OrthoDB" id="2107880at2759"/>
<dbReference type="InterPro" id="IPR037653">
    <property type="entry name" value="Cbp6"/>
</dbReference>
<gene>
    <name evidence="2" type="ORF">EI97DRAFT_431631</name>
</gene>
<dbReference type="Pfam" id="PF20180">
    <property type="entry name" value="UQCC2_CBP6"/>
    <property type="match status" value="1"/>
</dbReference>
<dbReference type="GO" id="GO:0061671">
    <property type="term" value="C:Cbp3p-Cbp6 complex"/>
    <property type="evidence" value="ECO:0007669"/>
    <property type="project" value="InterPro"/>
</dbReference>
<dbReference type="AlphaFoldDB" id="A0A6A6JRQ4"/>
<reference evidence="2" key="1">
    <citation type="journal article" date="2020" name="Stud. Mycol.">
        <title>101 Dothideomycetes genomes: a test case for predicting lifestyles and emergence of pathogens.</title>
        <authorList>
            <person name="Haridas S."/>
            <person name="Albert R."/>
            <person name="Binder M."/>
            <person name="Bloem J."/>
            <person name="Labutti K."/>
            <person name="Salamov A."/>
            <person name="Andreopoulos B."/>
            <person name="Baker S."/>
            <person name="Barry K."/>
            <person name="Bills G."/>
            <person name="Bluhm B."/>
            <person name="Cannon C."/>
            <person name="Castanera R."/>
            <person name="Culley D."/>
            <person name="Daum C."/>
            <person name="Ezra D."/>
            <person name="Gonzalez J."/>
            <person name="Henrissat B."/>
            <person name="Kuo A."/>
            <person name="Liang C."/>
            <person name="Lipzen A."/>
            <person name="Lutzoni F."/>
            <person name="Magnuson J."/>
            <person name="Mondo S."/>
            <person name="Nolan M."/>
            <person name="Ohm R."/>
            <person name="Pangilinan J."/>
            <person name="Park H.-J."/>
            <person name="Ramirez L."/>
            <person name="Alfaro M."/>
            <person name="Sun H."/>
            <person name="Tritt A."/>
            <person name="Yoshinaga Y."/>
            <person name="Zwiers L.-H."/>
            <person name="Turgeon B."/>
            <person name="Goodwin S."/>
            <person name="Spatafora J."/>
            <person name="Crous P."/>
            <person name="Grigoriev I."/>
        </authorList>
    </citation>
    <scope>NUCLEOTIDE SEQUENCE</scope>
    <source>
        <strain evidence="2">CBS 379.55</strain>
    </source>
</reference>
<keyword evidence="3" id="KW-1185">Reference proteome</keyword>
<dbReference type="PANTHER" id="PTHR28250">
    <property type="entry name" value="CYTOCHROME B PRE-MRNA-PROCESSING PROTEIN 6"/>
    <property type="match status" value="1"/>
</dbReference>
<feature type="region of interest" description="Disordered" evidence="1">
    <location>
        <begin position="38"/>
        <end position="66"/>
    </location>
</feature>
<dbReference type="GeneID" id="54551160"/>
<evidence type="ECO:0008006" key="4">
    <source>
        <dbReference type="Google" id="ProtNLM"/>
    </source>
</evidence>
<dbReference type="RefSeq" id="XP_033655945.1">
    <property type="nucleotide sequence ID" value="XM_033797985.1"/>
</dbReference>
<evidence type="ECO:0000256" key="1">
    <source>
        <dbReference type="SAM" id="MobiDB-lite"/>
    </source>
</evidence>
<dbReference type="EMBL" id="ML986488">
    <property type="protein sequence ID" value="KAF2278406.1"/>
    <property type="molecule type" value="Genomic_DNA"/>
</dbReference>
<evidence type="ECO:0000313" key="3">
    <source>
        <dbReference type="Proteomes" id="UP000800097"/>
    </source>
</evidence>
<sequence>MSSSTIAKHYTRLLTLWPKDPLRREPFTKVIERRAAPYGVQPLRSPDSKSATNVKSEGNRTAAALNPSRELPQVNALYSLLSNRYSTLYPTSPALLKPASNPEHYDRLIADIERAPNKSWLQAMWDNWKMKIRRS</sequence>
<name>A0A6A6JRQ4_WESOR</name>